<dbReference type="SUPFAM" id="SSF51905">
    <property type="entry name" value="FAD/NAD(P)-binding domain"/>
    <property type="match status" value="1"/>
</dbReference>
<dbReference type="InterPro" id="IPR036188">
    <property type="entry name" value="FAD/NAD-bd_sf"/>
</dbReference>
<dbReference type="KEGG" id="red:roselon_03358"/>
<name>W8S9E3_9RHOB</name>
<dbReference type="InterPro" id="IPR050493">
    <property type="entry name" value="FAD-dep_Monooxygenase_BioMet"/>
</dbReference>
<accession>W8S9E3</accession>
<dbReference type="EC" id="1.14.13.1" evidence="4"/>
<dbReference type="Gene3D" id="3.50.50.60">
    <property type="entry name" value="FAD/NAD(P)-binding domain"/>
    <property type="match status" value="1"/>
</dbReference>
<dbReference type="AlphaFoldDB" id="W8S9E3"/>
<dbReference type="PANTHER" id="PTHR13789">
    <property type="entry name" value="MONOOXYGENASE"/>
    <property type="match status" value="1"/>
</dbReference>
<dbReference type="HOGENOM" id="CLU_009665_19_5_5"/>
<dbReference type="GO" id="GO:0018658">
    <property type="term" value="F:salicylate 1-monooxygenase activity"/>
    <property type="evidence" value="ECO:0007669"/>
    <property type="project" value="UniProtKB-EC"/>
</dbReference>
<reference evidence="4 5" key="1">
    <citation type="submission" date="2013-03" db="EMBL/GenBank/DDBJ databases">
        <authorList>
            <person name="Fiebig A."/>
            <person name="Goeker M."/>
            <person name="Klenk H.-P.P."/>
        </authorList>
    </citation>
    <scope>NUCLEOTIDE SEQUENCE [LARGE SCALE GENOMIC DNA]</scope>
    <source>
        <strain evidence="5">DSM 19469</strain>
    </source>
</reference>
<evidence type="ECO:0000259" key="3">
    <source>
        <dbReference type="Pfam" id="PF01494"/>
    </source>
</evidence>
<dbReference type="InterPro" id="IPR002938">
    <property type="entry name" value="FAD-bd"/>
</dbReference>
<sequence>MLIGQEVTVLGGGIGGLAVSLALAQRGAQVTVLEQAPEITEVGAGIQISPNGWVVLDALGVAEAVAEQAPRSRAVRLRDFRRGAEVFSMPLRDAAKPWHFVHRADLVEVLARAAQAAGVTLRLNTRVTAATPEGPGARITLADGREEVHSLAIAADGLHSPARKALNPRTRPFFTGQVAWRATIAQDGSLAPEAHVFMGPGRHLVRYPLRQGRLINIVAVEERDAWAAEGWHHTDDPVNLRRAFSDFCPEVTDLLARAEQVNLWGLFRHPVAVTWHGGGLVLLGDAAHPTLPFLAQGANMALEDAWTLARCLSEDTDIETALTRYQALRRDRTARIVEAATDNAANYHLRPGPLRFAAHSALRLAARAAPHAVTRRFAWVHDHDVTA</sequence>
<keyword evidence="2" id="KW-0503">Monooxygenase</keyword>
<dbReference type="Proteomes" id="UP000019593">
    <property type="component" value="Chromosome"/>
</dbReference>
<dbReference type="PRINTS" id="PR00420">
    <property type="entry name" value="RNGMNOXGNASE"/>
</dbReference>
<keyword evidence="1 4" id="KW-0560">Oxidoreductase</keyword>
<dbReference type="SUPFAM" id="SSF54373">
    <property type="entry name" value="FAD-linked reductases, C-terminal domain"/>
    <property type="match status" value="1"/>
</dbReference>
<organism evidence="4 5">
    <name type="scientific">Roseicyclus elongatus DSM 19469</name>
    <dbReference type="NCBI Taxonomy" id="1294273"/>
    <lineage>
        <taxon>Bacteria</taxon>
        <taxon>Pseudomonadati</taxon>
        <taxon>Pseudomonadota</taxon>
        <taxon>Alphaproteobacteria</taxon>
        <taxon>Rhodobacterales</taxon>
        <taxon>Roseobacteraceae</taxon>
        <taxon>Roseicyclus</taxon>
    </lineage>
</organism>
<evidence type="ECO:0000313" key="4">
    <source>
        <dbReference type="EMBL" id="AHM05616.1"/>
    </source>
</evidence>
<gene>
    <name evidence="4" type="ORF">roselon_03358</name>
</gene>
<protein>
    <submittedName>
        <fullName evidence="4">Salicylate hydroxylase</fullName>
        <ecNumber evidence="4">1.14.13.1</ecNumber>
    </submittedName>
</protein>
<dbReference type="STRING" id="1294273.roselon_03358"/>
<evidence type="ECO:0000313" key="5">
    <source>
        <dbReference type="Proteomes" id="UP000019593"/>
    </source>
</evidence>
<dbReference type="Pfam" id="PF01494">
    <property type="entry name" value="FAD_binding_3"/>
    <property type="match status" value="1"/>
</dbReference>
<dbReference type="OrthoDB" id="4230779at2"/>
<keyword evidence="5" id="KW-1185">Reference proteome</keyword>
<dbReference type="eggNOG" id="COG0654">
    <property type="taxonomic scope" value="Bacteria"/>
</dbReference>
<dbReference type="EMBL" id="CP004372">
    <property type="protein sequence ID" value="AHM05616.1"/>
    <property type="molecule type" value="Genomic_DNA"/>
</dbReference>
<evidence type="ECO:0000256" key="2">
    <source>
        <dbReference type="ARBA" id="ARBA00023033"/>
    </source>
</evidence>
<proteinExistence type="predicted"/>
<evidence type="ECO:0000256" key="1">
    <source>
        <dbReference type="ARBA" id="ARBA00023002"/>
    </source>
</evidence>
<dbReference type="RefSeq" id="WP_025313243.1">
    <property type="nucleotide sequence ID" value="NZ_CP004372.1"/>
</dbReference>
<dbReference type="GO" id="GO:0071949">
    <property type="term" value="F:FAD binding"/>
    <property type="evidence" value="ECO:0007669"/>
    <property type="project" value="InterPro"/>
</dbReference>
<dbReference type="PATRIC" id="fig|1294273.3.peg.3316"/>
<feature type="domain" description="FAD-binding" evidence="3">
    <location>
        <begin position="6"/>
        <end position="339"/>
    </location>
</feature>
<dbReference type="PANTHER" id="PTHR13789:SF309">
    <property type="entry name" value="PUTATIVE (AFU_ORTHOLOGUE AFUA_6G14510)-RELATED"/>
    <property type="match status" value="1"/>
</dbReference>